<feature type="domain" description="Phospholipid/glycerol acyltransferase" evidence="4">
    <location>
        <begin position="72"/>
        <end position="195"/>
    </location>
</feature>
<keyword evidence="3 5" id="KW-0012">Acyltransferase</keyword>
<dbReference type="Pfam" id="PF01553">
    <property type="entry name" value="Acyltransferase"/>
    <property type="match status" value="1"/>
</dbReference>
<dbReference type="AlphaFoldDB" id="A0A1E3XD70"/>
<evidence type="ECO:0000256" key="1">
    <source>
        <dbReference type="ARBA" id="ARBA00005189"/>
    </source>
</evidence>
<evidence type="ECO:0000313" key="6">
    <source>
        <dbReference type="Proteomes" id="UP000094056"/>
    </source>
</evidence>
<evidence type="ECO:0000259" key="4">
    <source>
        <dbReference type="SMART" id="SM00563"/>
    </source>
</evidence>
<dbReference type="Proteomes" id="UP000094056">
    <property type="component" value="Unassembled WGS sequence"/>
</dbReference>
<proteinExistence type="predicted"/>
<evidence type="ECO:0000313" key="5">
    <source>
        <dbReference type="EMBL" id="ODS33563.1"/>
    </source>
</evidence>
<comment type="caution">
    <text evidence="5">The sequence shown here is derived from an EMBL/GenBank/DDBJ whole genome shotgun (WGS) entry which is preliminary data.</text>
</comment>
<dbReference type="GO" id="GO:0003841">
    <property type="term" value="F:1-acylglycerol-3-phosphate O-acyltransferase activity"/>
    <property type="evidence" value="ECO:0007669"/>
    <property type="project" value="TreeGrafter"/>
</dbReference>
<dbReference type="SUPFAM" id="SSF69593">
    <property type="entry name" value="Glycerol-3-phosphate (1)-acyltransferase"/>
    <property type="match status" value="1"/>
</dbReference>
<name>A0A1E3XD70_9BACT</name>
<protein>
    <submittedName>
        <fullName evidence="5">1-acyl-sn-glycerol-3-phosphate acyltransferase</fullName>
    </submittedName>
</protein>
<organism evidence="5 6">
    <name type="scientific">Candidatus Scalindua rubra</name>
    <dbReference type="NCBI Taxonomy" id="1872076"/>
    <lineage>
        <taxon>Bacteria</taxon>
        <taxon>Pseudomonadati</taxon>
        <taxon>Planctomycetota</taxon>
        <taxon>Candidatus Brocadiia</taxon>
        <taxon>Candidatus Brocadiales</taxon>
        <taxon>Candidatus Scalinduaceae</taxon>
        <taxon>Candidatus Scalindua</taxon>
    </lineage>
</organism>
<dbReference type="CDD" id="cd07989">
    <property type="entry name" value="LPLAT_AGPAT-like"/>
    <property type="match status" value="1"/>
</dbReference>
<sequence length="260" mass="29517">MLKFSPKSALYQVPGIAFLISKCRLQIEYDLIRKKSHDEVYSRAHIFTKQLLKFLNVKVEASGLENLINKPSIICQNHTSIMDIPAILYIVGGKSLFCTKEELFKIWVFGKGIEKLGMIKIYKDDKKTVKVLTNTAKNIEKTELNNGSSTPYLVAFPEGTRTKDKDYKMNEFKRGLFSIAIKHNLSIIPIASYGGLDITPKGTWIFKKGIIYEKVLAPLFPEDYGGVSIREKSIKLQNDTRKRINDGLSELIQTYGNSKN</sequence>
<dbReference type="PANTHER" id="PTHR10434">
    <property type="entry name" value="1-ACYL-SN-GLYCEROL-3-PHOSPHATE ACYLTRANSFERASE"/>
    <property type="match status" value="1"/>
</dbReference>
<dbReference type="InterPro" id="IPR002123">
    <property type="entry name" value="Plipid/glycerol_acylTrfase"/>
</dbReference>
<evidence type="ECO:0000256" key="3">
    <source>
        <dbReference type="ARBA" id="ARBA00023315"/>
    </source>
</evidence>
<dbReference type="GO" id="GO:0006654">
    <property type="term" value="P:phosphatidic acid biosynthetic process"/>
    <property type="evidence" value="ECO:0007669"/>
    <property type="project" value="TreeGrafter"/>
</dbReference>
<reference evidence="5 6" key="1">
    <citation type="submission" date="2016-07" db="EMBL/GenBank/DDBJ databases">
        <title>Draft genome of Scalindua rubra, obtained from a brine-seawater interface in the Red Sea, sheds light on salt adaptation in anammox bacteria.</title>
        <authorList>
            <person name="Speth D.R."/>
            <person name="Lagkouvardos I."/>
            <person name="Wang Y."/>
            <person name="Qian P.-Y."/>
            <person name="Dutilh B.E."/>
            <person name="Jetten M.S."/>
        </authorList>
    </citation>
    <scope>NUCLEOTIDE SEQUENCE [LARGE SCALE GENOMIC DNA]</scope>
    <source>
        <strain evidence="5">BSI-1</strain>
    </source>
</reference>
<dbReference type="SMART" id="SM00563">
    <property type="entry name" value="PlsC"/>
    <property type="match status" value="1"/>
</dbReference>
<dbReference type="EMBL" id="MAYW01000025">
    <property type="protein sequence ID" value="ODS33563.1"/>
    <property type="molecule type" value="Genomic_DNA"/>
</dbReference>
<evidence type="ECO:0000256" key="2">
    <source>
        <dbReference type="ARBA" id="ARBA00022679"/>
    </source>
</evidence>
<keyword evidence="2 5" id="KW-0808">Transferase</keyword>
<comment type="pathway">
    <text evidence="1">Lipid metabolism.</text>
</comment>
<gene>
    <name evidence="5" type="ORF">SCARUB_01297</name>
</gene>
<dbReference type="PANTHER" id="PTHR10434:SF11">
    <property type="entry name" value="1-ACYL-SN-GLYCEROL-3-PHOSPHATE ACYLTRANSFERASE"/>
    <property type="match status" value="1"/>
</dbReference>
<accession>A0A1E3XD70</accession>